<name>A0A6G1SI32_9ACAR</name>
<sequence>MLVSYPDNDEIDQDLAKYLYEQCAILIIEGLPVNSEFGIDLSTFKTGQQFMGVKMIPPGIHYFYVSAIGNDGKQYGPRIGFYHNFKSKEIHVKRWSTADEDFDESFQPSEDYLSRYSDNLNDLDRFLGAYRFSTYKTYSSLTVKITVDILEDLVPANLKISSAPYLVRDPDKDSGERPATNKRRALRTEPDPTAESLLPDLQPASGTSIRFTKIPEKHNQLSKEMDPKLVTQFYLDSTMRLEYVFKTDNARQRLLAEFQFSFVTLIMGHVYSCFEQWRKILILICSADSAIGKYHQFFIDFTRILGCQLEYIPEDLFIDITDTDNLVRHHLDIFFQNCHNIQEHDDALKFETDHLRTLLEQKYGWQFRLEPEDELPVVAGGSGVG</sequence>
<dbReference type="PANTHER" id="PTHR12689:SF4">
    <property type="entry name" value="PROTEIN AAR2 HOMOLOG"/>
    <property type="match status" value="1"/>
</dbReference>
<dbReference type="InterPro" id="IPR033647">
    <property type="entry name" value="Aar2_N"/>
</dbReference>
<proteinExistence type="inferred from homology"/>
<dbReference type="InterPro" id="IPR038516">
    <property type="entry name" value="AAR2_N_sf"/>
</dbReference>
<dbReference type="CDD" id="cd13778">
    <property type="entry name" value="Aar2_C"/>
    <property type="match status" value="1"/>
</dbReference>
<evidence type="ECO:0000256" key="1">
    <source>
        <dbReference type="ARBA" id="ARBA00006281"/>
    </source>
</evidence>
<dbReference type="Pfam" id="PF20981">
    <property type="entry name" value="AAR2_1st"/>
    <property type="match status" value="1"/>
</dbReference>
<dbReference type="Gene3D" id="1.25.40.550">
    <property type="entry name" value="Aar2, C-terminal domain-like"/>
    <property type="match status" value="1"/>
</dbReference>
<organism evidence="7">
    <name type="scientific">Aceria tosichella</name>
    <name type="common">wheat curl mite</name>
    <dbReference type="NCBI Taxonomy" id="561515"/>
    <lineage>
        <taxon>Eukaryota</taxon>
        <taxon>Metazoa</taxon>
        <taxon>Ecdysozoa</taxon>
        <taxon>Arthropoda</taxon>
        <taxon>Chelicerata</taxon>
        <taxon>Arachnida</taxon>
        <taxon>Acari</taxon>
        <taxon>Acariformes</taxon>
        <taxon>Trombidiformes</taxon>
        <taxon>Prostigmata</taxon>
        <taxon>Eupodina</taxon>
        <taxon>Eriophyoidea</taxon>
        <taxon>Eriophyidae</taxon>
        <taxon>Eriophyinae</taxon>
        <taxon>Aceriini</taxon>
        <taxon>Aceria</taxon>
    </lineage>
</organism>
<evidence type="ECO:0000259" key="6">
    <source>
        <dbReference type="Pfam" id="PF20981"/>
    </source>
</evidence>
<dbReference type="FunFam" id="2.60.34.20:FF:000001">
    <property type="entry name" value="protein AAR2 homolog"/>
    <property type="match status" value="1"/>
</dbReference>
<evidence type="ECO:0000256" key="3">
    <source>
        <dbReference type="ARBA" id="ARBA00030625"/>
    </source>
</evidence>
<feature type="region of interest" description="Disordered" evidence="4">
    <location>
        <begin position="167"/>
        <end position="204"/>
    </location>
</feature>
<dbReference type="AlphaFoldDB" id="A0A6G1SI32"/>
<dbReference type="Pfam" id="PF05282">
    <property type="entry name" value="AAR2"/>
    <property type="match status" value="1"/>
</dbReference>
<dbReference type="CDD" id="cd13777">
    <property type="entry name" value="Aar2_N"/>
    <property type="match status" value="1"/>
</dbReference>
<dbReference type="InterPro" id="IPR038514">
    <property type="entry name" value="AAR2_C_sf"/>
</dbReference>
<accession>A0A6G1SI32</accession>
<reference evidence="7" key="1">
    <citation type="submission" date="2018-10" db="EMBL/GenBank/DDBJ databases">
        <title>Transcriptome assembly of Aceria tosichella (Wheat curl mite) Type 2.</title>
        <authorList>
            <person name="Scully E.D."/>
            <person name="Geib S.M."/>
            <person name="Palmer N.A."/>
            <person name="Gupta A.K."/>
            <person name="Sarath G."/>
            <person name="Tatineni S."/>
        </authorList>
    </citation>
    <scope>NUCLEOTIDE SEQUENCE</scope>
    <source>
        <strain evidence="7">LincolnNE</strain>
    </source>
</reference>
<dbReference type="GO" id="GO:0000244">
    <property type="term" value="P:spliceosomal tri-snRNP complex assembly"/>
    <property type="evidence" value="ECO:0007669"/>
    <property type="project" value="TreeGrafter"/>
</dbReference>
<dbReference type="EMBL" id="GGYP01005393">
    <property type="protein sequence ID" value="MDE50164.1"/>
    <property type="molecule type" value="Transcribed_RNA"/>
</dbReference>
<gene>
    <name evidence="7" type="ORF">g.21138</name>
</gene>
<evidence type="ECO:0000256" key="4">
    <source>
        <dbReference type="SAM" id="MobiDB-lite"/>
    </source>
</evidence>
<dbReference type="InterPro" id="IPR033648">
    <property type="entry name" value="AAR2_C"/>
</dbReference>
<dbReference type="PANTHER" id="PTHR12689">
    <property type="entry name" value="A1 CISTRON SPLICING FACTOR AAR2-RELATED"/>
    <property type="match status" value="1"/>
</dbReference>
<protein>
    <recommendedName>
        <fullName evidence="2">Protein AAR2 homolog</fullName>
    </recommendedName>
    <alternativeName>
        <fullName evidence="3">AAR2 splicing factor homolog</fullName>
    </alternativeName>
</protein>
<comment type="similarity">
    <text evidence="1">Belongs to the AAR2 family.</text>
</comment>
<feature type="domain" description="AAR2 C-terminal" evidence="5">
    <location>
        <begin position="211"/>
        <end position="368"/>
    </location>
</feature>
<feature type="domain" description="AAR2 N-terminal" evidence="6">
    <location>
        <begin position="24"/>
        <end position="155"/>
    </location>
</feature>
<evidence type="ECO:0000259" key="5">
    <source>
        <dbReference type="Pfam" id="PF05282"/>
    </source>
</evidence>
<dbReference type="Gene3D" id="2.60.34.20">
    <property type="match status" value="1"/>
</dbReference>
<evidence type="ECO:0000256" key="2">
    <source>
        <dbReference type="ARBA" id="ARBA00016372"/>
    </source>
</evidence>
<dbReference type="InterPro" id="IPR007946">
    <property type="entry name" value="AAR2"/>
</dbReference>
<evidence type="ECO:0000313" key="7">
    <source>
        <dbReference type="EMBL" id="MDE50164.1"/>
    </source>
</evidence>